<evidence type="ECO:0000256" key="1">
    <source>
        <dbReference type="SAM" id="Phobius"/>
    </source>
</evidence>
<organism evidence="3 4">
    <name type="scientific">Microbacterium testaceum</name>
    <name type="common">Aureobacterium testaceum</name>
    <name type="synonym">Brevibacterium testaceum</name>
    <dbReference type="NCBI Taxonomy" id="2033"/>
    <lineage>
        <taxon>Bacteria</taxon>
        <taxon>Bacillati</taxon>
        <taxon>Actinomycetota</taxon>
        <taxon>Actinomycetes</taxon>
        <taxon>Micrococcales</taxon>
        <taxon>Microbacteriaceae</taxon>
        <taxon>Microbacterium</taxon>
    </lineage>
</organism>
<evidence type="ECO:0000313" key="4">
    <source>
        <dbReference type="Proteomes" id="UP000075025"/>
    </source>
</evidence>
<feature type="domain" description="Predicted membrane protein YciQ-like C-terminal" evidence="2">
    <location>
        <begin position="44"/>
        <end position="274"/>
    </location>
</feature>
<feature type="transmembrane region" description="Helical" evidence="1">
    <location>
        <begin position="163"/>
        <end position="196"/>
    </location>
</feature>
<name>A0A147F1L3_MICTE</name>
<dbReference type="PATRIC" id="fig|2033.6.peg.1465"/>
<keyword evidence="1" id="KW-1133">Transmembrane helix</keyword>
<dbReference type="RefSeq" id="WP_058622127.1">
    <property type="nucleotide sequence ID" value="NZ_LDRT01000002.1"/>
</dbReference>
<dbReference type="EMBL" id="LDRT01000002">
    <property type="protein sequence ID" value="KTR96751.1"/>
    <property type="molecule type" value="Genomic_DNA"/>
</dbReference>
<dbReference type="AlphaFoldDB" id="A0A147F1L3"/>
<dbReference type="InterPro" id="IPR048389">
    <property type="entry name" value="YciQ-like_C"/>
</dbReference>
<evidence type="ECO:0000313" key="3">
    <source>
        <dbReference type="EMBL" id="KTR96751.1"/>
    </source>
</evidence>
<reference evidence="3 4" key="1">
    <citation type="journal article" date="2016" name="Front. Microbiol.">
        <title>Genomic Resource of Rice Seed Associated Bacteria.</title>
        <authorList>
            <person name="Midha S."/>
            <person name="Bansal K."/>
            <person name="Sharma S."/>
            <person name="Kumar N."/>
            <person name="Patil P.P."/>
            <person name="Chaudhry V."/>
            <person name="Patil P.B."/>
        </authorList>
    </citation>
    <scope>NUCLEOTIDE SEQUENCE [LARGE SCALE GENOMIC DNA]</scope>
    <source>
        <strain evidence="3 4">NS220</strain>
    </source>
</reference>
<evidence type="ECO:0000259" key="2">
    <source>
        <dbReference type="Pfam" id="PF20990"/>
    </source>
</evidence>
<comment type="caution">
    <text evidence="3">The sequence shown here is derived from an EMBL/GenBank/DDBJ whole genome shotgun (WGS) entry which is preliminary data.</text>
</comment>
<accession>A0A147F1L3</accession>
<dbReference type="Pfam" id="PF20990">
    <property type="entry name" value="DUF2207_C"/>
    <property type="match status" value="1"/>
</dbReference>
<dbReference type="Proteomes" id="UP000075025">
    <property type="component" value="Unassembled WGS sequence"/>
</dbReference>
<keyword evidence="1" id="KW-0472">Membrane</keyword>
<proteinExistence type="predicted"/>
<keyword evidence="1" id="KW-0812">Transmembrane</keyword>
<sequence>MVGALVLCAVATVLAVAAIVVRARSSLLPHSTVVEYAPLPGATVVDDAILAGQERRAVAAGLIDLVVRGRIHLLTEGGVSRKSIAVQVIAPETLTDDERRLLDVVCGPATPSGYSRRLSRNRRRIARGVRGLVAARGRRLQREGLLSGWHAGRSVIRWASALLVVGIGVFLSMALPPAAVGVGVGALAAALVALAVVPRGRARRFTPAAMSRRQHLDGIRQYLALAEAHRLRVLQSPRDSRQPAGDAVERFAVNERLLPYAMMFGLAREWLAALQIGYDELDETSPRTLSEVGDGFLQIVDVEMTVKGIGNIVFAADHALDAAGAVLDGQF</sequence>
<dbReference type="OrthoDB" id="5059350at2"/>
<protein>
    <recommendedName>
        <fullName evidence="2">Predicted membrane protein YciQ-like C-terminal domain-containing protein</fullName>
    </recommendedName>
</protein>
<gene>
    <name evidence="3" type="ORF">NS220_00310</name>
</gene>